<proteinExistence type="predicted"/>
<sequence length="122" mass="13418">MIQRFILGGAAAAALTLAAVSAVPQVALDTDDQWYPLPEGEGVMEVYYACNACHSLRTVTNVRYSRSVWDELLTWMVEEQGMPEFRDSEERQMVLDYLATHLAPEDAPGGGVPVMSAPTSPW</sequence>
<dbReference type="Proteomes" id="UP000706333">
    <property type="component" value="Unassembled WGS sequence"/>
</dbReference>
<dbReference type="InterPro" id="IPR036909">
    <property type="entry name" value="Cyt_c-like_dom_sf"/>
</dbReference>
<organism evidence="2 3">
    <name type="scientific">Rhodobaculum claviforme</name>
    <dbReference type="NCBI Taxonomy" id="1549854"/>
    <lineage>
        <taxon>Bacteria</taxon>
        <taxon>Pseudomonadati</taxon>
        <taxon>Pseudomonadota</taxon>
        <taxon>Alphaproteobacteria</taxon>
        <taxon>Rhodobacterales</taxon>
        <taxon>Paracoccaceae</taxon>
        <taxon>Rhodobaculum</taxon>
    </lineage>
</organism>
<gene>
    <name evidence="2" type="ORF">CCR87_10270</name>
</gene>
<evidence type="ECO:0000313" key="3">
    <source>
        <dbReference type="Proteomes" id="UP000706333"/>
    </source>
</evidence>
<protein>
    <submittedName>
        <fullName evidence="2">Uncharacterized protein</fullName>
    </submittedName>
</protein>
<feature type="chain" id="PRO_5037532989" evidence="1">
    <location>
        <begin position="23"/>
        <end position="122"/>
    </location>
</feature>
<comment type="caution">
    <text evidence="2">The sequence shown here is derived from an EMBL/GenBank/DDBJ whole genome shotgun (WGS) entry which is preliminary data.</text>
</comment>
<dbReference type="AlphaFoldDB" id="A0A934WJA0"/>
<evidence type="ECO:0000313" key="2">
    <source>
        <dbReference type="EMBL" id="MBK5927707.1"/>
    </source>
</evidence>
<dbReference type="Gene3D" id="1.10.760.10">
    <property type="entry name" value="Cytochrome c-like domain"/>
    <property type="match status" value="1"/>
</dbReference>
<keyword evidence="1" id="KW-0732">Signal</keyword>
<evidence type="ECO:0000256" key="1">
    <source>
        <dbReference type="SAM" id="SignalP"/>
    </source>
</evidence>
<dbReference type="RefSeq" id="WP_201157463.1">
    <property type="nucleotide sequence ID" value="NZ_NHSD01000269.1"/>
</dbReference>
<name>A0A934WJA0_9RHOB</name>
<reference evidence="2" key="2">
    <citation type="journal article" date="2020" name="Microorganisms">
        <title>Osmotic Adaptation and Compatible Solute Biosynthesis of Phototrophic Bacteria as Revealed from Genome Analyses.</title>
        <authorList>
            <person name="Imhoff J.F."/>
            <person name="Rahn T."/>
            <person name="Kunzel S."/>
            <person name="Keller A."/>
            <person name="Neulinger S.C."/>
        </authorList>
    </citation>
    <scope>NUCLEOTIDE SEQUENCE</scope>
    <source>
        <strain evidence="2">LMG 28126</strain>
    </source>
</reference>
<feature type="signal peptide" evidence="1">
    <location>
        <begin position="1"/>
        <end position="22"/>
    </location>
</feature>
<dbReference type="EMBL" id="NHSD01000269">
    <property type="protein sequence ID" value="MBK5927707.1"/>
    <property type="molecule type" value="Genomic_DNA"/>
</dbReference>
<accession>A0A934WJA0</accession>
<keyword evidence="3" id="KW-1185">Reference proteome</keyword>
<dbReference type="GO" id="GO:0009055">
    <property type="term" value="F:electron transfer activity"/>
    <property type="evidence" value="ECO:0007669"/>
    <property type="project" value="InterPro"/>
</dbReference>
<dbReference type="SUPFAM" id="SSF46626">
    <property type="entry name" value="Cytochrome c"/>
    <property type="match status" value="1"/>
</dbReference>
<dbReference type="GO" id="GO:0020037">
    <property type="term" value="F:heme binding"/>
    <property type="evidence" value="ECO:0007669"/>
    <property type="project" value="InterPro"/>
</dbReference>
<reference evidence="2" key="1">
    <citation type="submission" date="2017-05" db="EMBL/GenBank/DDBJ databases">
        <authorList>
            <person name="Imhoff J.F."/>
            <person name="Rahn T."/>
            <person name="Kuenzel S."/>
            <person name="Neulinger S.C."/>
        </authorList>
    </citation>
    <scope>NUCLEOTIDE SEQUENCE</scope>
    <source>
        <strain evidence="2">LMG 28126</strain>
    </source>
</reference>